<accession>A0AAD1W7I5</accession>
<keyword evidence="2" id="KW-1185">Reference proteome</keyword>
<proteinExistence type="predicted"/>
<dbReference type="AlphaFoldDB" id="A0AAD1W7I5"/>
<evidence type="ECO:0000313" key="2">
    <source>
        <dbReference type="Proteomes" id="UP001295444"/>
    </source>
</evidence>
<evidence type="ECO:0000313" key="1">
    <source>
        <dbReference type="EMBL" id="CAH2297010.1"/>
    </source>
</evidence>
<name>A0AAD1W7I5_PELCU</name>
<dbReference type="Proteomes" id="UP001295444">
    <property type="component" value="Chromosome 05"/>
</dbReference>
<protein>
    <submittedName>
        <fullName evidence="1">Uncharacterized protein</fullName>
    </submittedName>
</protein>
<reference evidence="1" key="1">
    <citation type="submission" date="2022-03" db="EMBL/GenBank/DDBJ databases">
        <authorList>
            <person name="Alioto T."/>
            <person name="Alioto T."/>
            <person name="Gomez Garrido J."/>
        </authorList>
    </citation>
    <scope>NUCLEOTIDE SEQUENCE</scope>
</reference>
<sequence length="95" mass="11177">QQLKGKKKLLSSYKKETKSNRNQTGGFRFKASWSGFTVQEFFYLSRVLIYETLSRCCRVQLPGEAGHWCQKQRNCEVTPMQMIRSFRLMNSESEV</sequence>
<dbReference type="EMBL" id="OW240916">
    <property type="protein sequence ID" value="CAH2297010.1"/>
    <property type="molecule type" value="Genomic_DNA"/>
</dbReference>
<organism evidence="1 2">
    <name type="scientific">Pelobates cultripes</name>
    <name type="common">Western spadefoot toad</name>
    <dbReference type="NCBI Taxonomy" id="61616"/>
    <lineage>
        <taxon>Eukaryota</taxon>
        <taxon>Metazoa</taxon>
        <taxon>Chordata</taxon>
        <taxon>Craniata</taxon>
        <taxon>Vertebrata</taxon>
        <taxon>Euteleostomi</taxon>
        <taxon>Amphibia</taxon>
        <taxon>Batrachia</taxon>
        <taxon>Anura</taxon>
        <taxon>Pelobatoidea</taxon>
        <taxon>Pelobatidae</taxon>
        <taxon>Pelobates</taxon>
    </lineage>
</organism>
<feature type="non-terminal residue" evidence="1">
    <location>
        <position position="1"/>
    </location>
</feature>
<gene>
    <name evidence="1" type="ORF">PECUL_23A003794</name>
</gene>